<dbReference type="Proteomes" id="UP000245626">
    <property type="component" value="Unassembled WGS sequence"/>
</dbReference>
<keyword evidence="2" id="KW-1185">Reference proteome</keyword>
<organism evidence="1 2">
    <name type="scientific">Violaceomyces palustris</name>
    <dbReference type="NCBI Taxonomy" id="1673888"/>
    <lineage>
        <taxon>Eukaryota</taxon>
        <taxon>Fungi</taxon>
        <taxon>Dikarya</taxon>
        <taxon>Basidiomycota</taxon>
        <taxon>Ustilaginomycotina</taxon>
        <taxon>Ustilaginomycetes</taxon>
        <taxon>Violaceomycetales</taxon>
        <taxon>Violaceomycetaceae</taxon>
        <taxon>Violaceomyces</taxon>
    </lineage>
</organism>
<reference evidence="1 2" key="1">
    <citation type="journal article" date="2018" name="Mol. Biol. Evol.">
        <title>Broad Genomic Sampling Reveals a Smut Pathogenic Ancestry of the Fungal Clade Ustilaginomycotina.</title>
        <authorList>
            <person name="Kijpornyongpan T."/>
            <person name="Mondo S.J."/>
            <person name="Barry K."/>
            <person name="Sandor L."/>
            <person name="Lee J."/>
            <person name="Lipzen A."/>
            <person name="Pangilinan J."/>
            <person name="LaButti K."/>
            <person name="Hainaut M."/>
            <person name="Henrissat B."/>
            <person name="Grigoriev I.V."/>
            <person name="Spatafora J.W."/>
            <person name="Aime M.C."/>
        </authorList>
    </citation>
    <scope>NUCLEOTIDE SEQUENCE [LARGE SCALE GENOMIC DNA]</scope>
    <source>
        <strain evidence="1 2">SA 807</strain>
    </source>
</reference>
<dbReference type="EMBL" id="KZ820043">
    <property type="protein sequence ID" value="PWN49487.1"/>
    <property type="molecule type" value="Genomic_DNA"/>
</dbReference>
<accession>A0ACD0NUI2</accession>
<name>A0ACD0NUI2_9BASI</name>
<gene>
    <name evidence="1" type="ORF">IE53DRAFT_369719</name>
</gene>
<proteinExistence type="predicted"/>
<sequence>MRNTSSSTTGPDLSASQRANSLQSGALEIGTQVAKKRRASFLAGILKGKSKDRPGSRGKELTANVNNHSNSNSNSNTNGFSGRRLRRHSLDESDSPLFPIQTHLGNSEARHGKAAMPCQGANMSMSQADLLDDIRSVGDTPIVSHGKSRQSDSPSTEQAHDIVLQSPEDKVDRVPNEADPIAGSAGSDLLSAESIPPPPDLRVNGQNPELIPTEMSLKAADADARLGEAGPSPTISINGQAFEMLGEGEASTGDVSAQVHAVGPPNQSELLTKGKSPLSPPEALSEGPDASLKSPTDQGPAAASPNPSESSTVSAAPRESPPAGDPLQADGRRAIAVADSVPSPRRPARMEPRDPVVPSRSTTDELVALLSTGGRTLPSQRSAMGMLGRNPRSGQVDESDGEREGSKSRRLSMLDFLSSEPPHETSSDLPPPSPKRSSMRSLGKRRSVQASPSKPSPTKPTPSASAPLLTNWPSTTKPRDPNAITPSSAPIGSLDAGGRARPTVLSPEEMSDRDDAVKWEFVSARETGESKTAGKRREMERASSFDSLDNGREILSLVTVSVEPLIDEIVMFGSTQTSSNYSLSGNVVLTLPRCSPSRAGLVEGSPSNLRPVSIKAATSVDRQVEGLESCSAKPPVQVTDAGEPHERESDGANVASGFKPPGKVSQKADETSGDMASNKVETGMTGPSLPLNIPVRSGSFSATPTASSPLALSSATLSGPVCDPLAERLEPKRPSVRIDSLKVNFSGYALYVDYSGRFNSIKLADVTQELLPQGATLYMDGVDEDRRKGGGMLSSRLGNGSENEADIGEAVKYDIHFDLSVPGWLPATMRSRFGGTFYCITAEAIVDGTEISLPNLGPKSTAPSRLQNILASERPAMFSDESGIDLISKTDGGLQQTDAPVSTRKALLKTGSSDAGNADSSQTRKSWLGKRAKHLGFKTKKPTGLFGGAKPGDSSADDGDRSGQSSRRNSVSRPPGSSKSWLLVNEAGQWKRKIECPAIAIVIRRCRDVVPVPVARMALIGDDSNLASVAADASSDGPNRRAMAETASGAQGSVTTSIASPQARSVPAAKQSLTSAAAGSNRMAPFPPGALDIPPFRGTRTALPGASPVAAGGHSPSAGSATRSERTAPSTNGPRSPLPILPVAPNAFDAPTDPNKLAATVSSSAIPIPPNRANMDPGRLRPTGSPPRTTSRTSSRQNVPMRHFLHRPVIHPLAELGIGPEGLPFSLTLSLPSHVHVQGPSSDTLTFGVQIEVGRAPGWSQVKKLGGLRLRDMELVCLQTEKHR</sequence>
<evidence type="ECO:0000313" key="2">
    <source>
        <dbReference type="Proteomes" id="UP000245626"/>
    </source>
</evidence>
<protein>
    <submittedName>
        <fullName evidence="1">Uncharacterized protein</fullName>
    </submittedName>
</protein>
<evidence type="ECO:0000313" key="1">
    <source>
        <dbReference type="EMBL" id="PWN49487.1"/>
    </source>
</evidence>